<reference evidence="5" key="1">
    <citation type="submission" date="2018-12" db="EMBL/GenBank/DDBJ databases">
        <title>Tengunoibacter tsumagoiensis gen. nov., sp. nov., Dictyobacter kobayashii sp. nov., D. alpinus sp. nov., and D. joshuensis sp. nov. and description of Dictyobacteraceae fam. nov. within the order Ktedonobacterales isolated from Tengu-no-mugimeshi.</title>
        <authorList>
            <person name="Wang C.M."/>
            <person name="Zheng Y."/>
            <person name="Sakai Y."/>
            <person name="Toyoda A."/>
            <person name="Minakuchi Y."/>
            <person name="Abe K."/>
            <person name="Yokota A."/>
            <person name="Yabe S."/>
        </authorList>
    </citation>
    <scope>NUCLEOTIDE SEQUENCE [LARGE SCALE GENOMIC DNA]</scope>
    <source>
        <strain evidence="5">Uno11</strain>
    </source>
</reference>
<dbReference type="Pfam" id="PF18991">
    <property type="entry name" value="DUF5724"/>
    <property type="match status" value="1"/>
</dbReference>
<feature type="domain" description="DUF7737" evidence="3">
    <location>
        <begin position="1072"/>
        <end position="1173"/>
    </location>
</feature>
<evidence type="ECO:0000313" key="5">
    <source>
        <dbReference type="Proteomes" id="UP000287188"/>
    </source>
</evidence>
<dbReference type="InterPro" id="IPR056639">
    <property type="entry name" value="DUF7737"/>
</dbReference>
<comment type="caution">
    <text evidence="4">The sequence shown here is derived from an EMBL/GenBank/DDBJ whole genome shotgun (WGS) entry which is preliminary data.</text>
</comment>
<name>A0A402AIC1_9CHLR</name>
<dbReference type="InterPro" id="IPR043782">
    <property type="entry name" value="DUF5724"/>
</dbReference>
<evidence type="ECO:0000313" key="4">
    <source>
        <dbReference type="EMBL" id="GCE18794.1"/>
    </source>
</evidence>
<gene>
    <name evidence="4" type="ORF">KDK_25940</name>
</gene>
<protein>
    <recommendedName>
        <fullName evidence="6">DUF4132 domain-containing protein</fullName>
    </recommendedName>
</protein>
<dbReference type="AlphaFoldDB" id="A0A402AIC1"/>
<evidence type="ECO:0000259" key="2">
    <source>
        <dbReference type="Pfam" id="PF18991"/>
    </source>
</evidence>
<keyword evidence="5" id="KW-1185">Reference proteome</keyword>
<evidence type="ECO:0000259" key="3">
    <source>
        <dbReference type="Pfam" id="PF24879"/>
    </source>
</evidence>
<proteinExistence type="predicted"/>
<dbReference type="EMBL" id="BIFS01000001">
    <property type="protein sequence ID" value="GCE18794.1"/>
    <property type="molecule type" value="Genomic_DNA"/>
</dbReference>
<dbReference type="RefSeq" id="WP_126550351.1">
    <property type="nucleotide sequence ID" value="NZ_BIFS01000001.1"/>
</dbReference>
<feature type="domain" description="DUF5724" evidence="2">
    <location>
        <begin position="690"/>
        <end position="757"/>
    </location>
</feature>
<accession>A0A402AIC1</accession>
<evidence type="ECO:0000259" key="1">
    <source>
        <dbReference type="Pfam" id="PF13569"/>
    </source>
</evidence>
<dbReference type="Proteomes" id="UP000287188">
    <property type="component" value="Unassembled WGS sequence"/>
</dbReference>
<dbReference type="OrthoDB" id="9763697at2"/>
<evidence type="ECO:0008006" key="6">
    <source>
        <dbReference type="Google" id="ProtNLM"/>
    </source>
</evidence>
<feature type="domain" description="DUF4132" evidence="1">
    <location>
        <begin position="798"/>
        <end position="971"/>
    </location>
</feature>
<sequence>MTNGGKVEVRSRIFQATTPDSALPTVILDILNEEITVTELIRRTVTEQIRELVATRKLDAQQAQQALQRQYLTDAEIHDQAKKGKVIFAQNEATRLENQNQDIQVENEIRKATNAFEQRAYVIIADGKMISSLDEKLLFHPGSTITFFRLIPLIGDKLMNESEARELAERFSAVTMRFSSALNQLGQKLVIKHTIAERDRLRENLVSLTIPELVMLYRMEEFQDLLESSILQQKQEKLRARVENGQLPAQLFQFLELILSCIAIILNEKKYQAFGFSEAPGWLMLRLSRQPFQKILKTTLETFTNNFSVQEIGSMATTLYFQPQLWWERAQTLPEIQLQACMRTVLNACVIHYAPTNLTEQLEQRIIQLVKNTKTGNTEDCYFSIENDLGDCLQLFIALPYSERSLSILDATQSLIYHGEYYNTSFKYKINTIARDSIKKPIDILRKNDALDEDILSLAVILAPYDITHQFSSDHPYIKQIFTRFASDLKPQTGAALASSTEYIHGKEYLLYAAQQHQQHNLGPIVDNIDQSNKLKAAIVSMAHTDGIAELNPTERKDLLLQLKTYPETTLTALLPLAPQAQNLIIEALEWQEALPLLELIKRLTNVQYTAMNDNYATDMPNSLDPTSGEIDIAEINTIIEQVGRPLAKKMVKCFQTARVFDHTCLMISASQGWESQLEKKLKIGSQIAIKAYGIAPITRGKEEILERYLKLQEAAKLGKKYGPQRRVSHKAAIEVGLSNLAKTAGYPEVNFLEWDMETQISNNEDQHSHNWQIGDYLLEIQVKDLIPTLNVTRGSRQYKTIPKEIREHPTYQIAKEKVRVQREQISRLRNHYLEQLIGSERLLDPNELSQIIQLPIARSLFEGLILGTEDGQTGIFDAQHFALRDLQNELQPITRAVKVVHPYSLFQAGTLSAWQRTIVQRQIVQPIKQAFRELYVLTPAEQASSPYSRRFAGHSIAGHITSKLLSSRDWRQEQSYGAITPYKIFPGIKATFNLLETGPYLGAHLNPITDCIYFAPYPASKRADLIERNLDLNEVPPLIFSEVMRDADLIISVAHTQRDGSHSFSNEFYTRRHELIETLFADLNLPGVTVEGHFAHIQGKLARYRIHLLTAAIHIEPGNYLCIVPQNWGQKTSSLFLPFANEDDPKLSEVISKILLLLADDQIKDESILQQIRNQQA</sequence>
<organism evidence="4 5">
    <name type="scientific">Dictyobacter kobayashii</name>
    <dbReference type="NCBI Taxonomy" id="2014872"/>
    <lineage>
        <taxon>Bacteria</taxon>
        <taxon>Bacillati</taxon>
        <taxon>Chloroflexota</taxon>
        <taxon>Ktedonobacteria</taxon>
        <taxon>Ktedonobacterales</taxon>
        <taxon>Dictyobacteraceae</taxon>
        <taxon>Dictyobacter</taxon>
    </lineage>
</organism>
<dbReference type="InterPro" id="IPR025406">
    <property type="entry name" value="DUF4132"/>
</dbReference>
<dbReference type="Pfam" id="PF13569">
    <property type="entry name" value="DUF4132"/>
    <property type="match status" value="1"/>
</dbReference>
<dbReference type="Pfam" id="PF24879">
    <property type="entry name" value="DUF7737"/>
    <property type="match status" value="1"/>
</dbReference>